<dbReference type="InterPro" id="IPR000073">
    <property type="entry name" value="AB_hydrolase_1"/>
</dbReference>
<dbReference type="SUPFAM" id="SSF53474">
    <property type="entry name" value="alpha/beta-Hydrolases"/>
    <property type="match status" value="1"/>
</dbReference>
<dbReference type="EMBL" id="JXQW01000008">
    <property type="protein sequence ID" value="KIQ04474.1"/>
    <property type="molecule type" value="Genomic_DNA"/>
</dbReference>
<comment type="caution">
    <text evidence="4">The sequence shown here is derived from an EMBL/GenBank/DDBJ whole genome shotgun (WGS) entry which is preliminary data.</text>
</comment>
<evidence type="ECO:0000256" key="1">
    <source>
        <dbReference type="ARBA" id="ARBA00022801"/>
    </source>
</evidence>
<protein>
    <submittedName>
        <fullName evidence="4">Alpha/beta hydrolase</fullName>
    </submittedName>
</protein>
<accession>A0A0D0KWZ6</accession>
<gene>
    <name evidence="4" type="ORF">RU08_05925</name>
</gene>
<dbReference type="PANTHER" id="PTHR43798:SF31">
    <property type="entry name" value="AB HYDROLASE SUPERFAMILY PROTEIN YCLE"/>
    <property type="match status" value="1"/>
</dbReference>
<organism evidence="4 5">
    <name type="scientific">Pseudomonas fulva</name>
    <dbReference type="NCBI Taxonomy" id="47880"/>
    <lineage>
        <taxon>Bacteria</taxon>
        <taxon>Pseudomonadati</taxon>
        <taxon>Pseudomonadota</taxon>
        <taxon>Gammaproteobacteria</taxon>
        <taxon>Pseudomonadales</taxon>
        <taxon>Pseudomonadaceae</taxon>
        <taxon>Pseudomonas</taxon>
    </lineage>
</organism>
<evidence type="ECO:0000256" key="2">
    <source>
        <dbReference type="SAM" id="SignalP"/>
    </source>
</evidence>
<proteinExistence type="predicted"/>
<dbReference type="GO" id="GO:0016020">
    <property type="term" value="C:membrane"/>
    <property type="evidence" value="ECO:0007669"/>
    <property type="project" value="TreeGrafter"/>
</dbReference>
<evidence type="ECO:0000259" key="3">
    <source>
        <dbReference type="Pfam" id="PF00561"/>
    </source>
</evidence>
<feature type="domain" description="AB hydrolase-1" evidence="3">
    <location>
        <begin position="54"/>
        <end position="285"/>
    </location>
</feature>
<sequence>MRHSPFTRTLRGIWLALLLAALSPSAMAAEKHYSVTAPDGLKLAVQETGNPDGPAIVFIHGLLGSRLNWEQQTSSPDLQGYRLITYDMRGHGLSGKPDDAAAYADGRRYADDLAAVLEATGAKRPVLVGWSLGGLVMSDYLAAYGDTKIGGAVYVNAVIELNEKLITPHPEVYAGLASDDLKTHLDALRTFLRLCFHTQPDAATMELLLTNAAMASWPMTRSIPTMTSAATEGLPKAQVPLLLLYGAKDQLVEVQPSIDRAKALNPKAQSKLYAGSGHAPFLEEAARFNQDLVNFVKAAAAGKQ</sequence>
<dbReference type="GO" id="GO:0016787">
    <property type="term" value="F:hydrolase activity"/>
    <property type="evidence" value="ECO:0007669"/>
    <property type="project" value="UniProtKB-KW"/>
</dbReference>
<dbReference type="Pfam" id="PF00561">
    <property type="entry name" value="Abhydrolase_1"/>
    <property type="match status" value="1"/>
</dbReference>
<name>A0A0D0KWZ6_9PSED</name>
<dbReference type="InterPro" id="IPR050266">
    <property type="entry name" value="AB_hydrolase_sf"/>
</dbReference>
<feature type="chain" id="PRO_5002232288" evidence="2">
    <location>
        <begin position="29"/>
        <end position="304"/>
    </location>
</feature>
<dbReference type="Gene3D" id="3.40.50.1820">
    <property type="entry name" value="alpha/beta hydrolase"/>
    <property type="match status" value="1"/>
</dbReference>
<keyword evidence="2" id="KW-0732">Signal</keyword>
<dbReference type="AlphaFoldDB" id="A0A0D0KWZ6"/>
<feature type="signal peptide" evidence="2">
    <location>
        <begin position="1"/>
        <end position="28"/>
    </location>
</feature>
<dbReference type="InterPro" id="IPR029058">
    <property type="entry name" value="AB_hydrolase_fold"/>
</dbReference>
<evidence type="ECO:0000313" key="5">
    <source>
        <dbReference type="Proteomes" id="UP000032068"/>
    </source>
</evidence>
<dbReference type="Proteomes" id="UP000032068">
    <property type="component" value="Unassembled WGS sequence"/>
</dbReference>
<keyword evidence="1 4" id="KW-0378">Hydrolase</keyword>
<reference evidence="4 5" key="1">
    <citation type="submission" date="2014-12" db="EMBL/GenBank/DDBJ databases">
        <title>16Stimator: statistical estimation of ribosomal gene copy numbers from draft genome assemblies.</title>
        <authorList>
            <person name="Perisin M.A."/>
            <person name="Vetter M."/>
            <person name="Gilbert J.A."/>
            <person name="Bergelson J."/>
        </authorList>
    </citation>
    <scope>NUCLEOTIDE SEQUENCE [LARGE SCALE GENOMIC DNA]</scope>
    <source>
        <strain evidence="4 5">MEJ086</strain>
    </source>
</reference>
<dbReference type="OrthoDB" id="2086224at2"/>
<evidence type="ECO:0000313" key="4">
    <source>
        <dbReference type="EMBL" id="KIQ04474.1"/>
    </source>
</evidence>
<dbReference type="PRINTS" id="PR00111">
    <property type="entry name" value="ABHYDROLASE"/>
</dbReference>
<dbReference type="PANTHER" id="PTHR43798">
    <property type="entry name" value="MONOACYLGLYCEROL LIPASE"/>
    <property type="match status" value="1"/>
</dbReference>
<dbReference type="RefSeq" id="WP_042552880.1">
    <property type="nucleotide sequence ID" value="NZ_JXQW01000008.1"/>
</dbReference>